<proteinExistence type="predicted"/>
<dbReference type="CDD" id="cd00063">
    <property type="entry name" value="FN3"/>
    <property type="match status" value="3"/>
</dbReference>
<evidence type="ECO:0000313" key="5">
    <source>
        <dbReference type="WBParaSite" id="sdigi.contig476.g8556.t1"/>
    </source>
</evidence>
<sequence length="1076" mass="120995">MGVSMVGFTKDLLLSSVQKTDQGLYQCIASNAVGERSTFIGLVVEAGIDSVITNLKVTVDHENAQFNLKWHLPQTVDYLEADRTMFLLNYYLSDGGSANNVPLRNAHCTPDNYCVAKCCSSNYIFFPRRNYTFQMSLFKMDAVGKITPLSEHVTAMSWDGVSLRSMELTLSRLGKDTLEISWEHPSIDIANGFIQKYIIEYYKDSEVHEVKRKNVSPNSTTYILNDIKSEETYRFRVIPVTRRGLPSDIYLKSNANFTFIGYMVELVNENFRPDIGSLPIDIEQKGALITIHWGEARKSSANVTSLNLENKAVLIRYAVSDRSPLKEKVEEGFFINGAINLTEKFDASRTYQFCSRIYDGLLYGPDFCRTYRLSPAVFTDIFGSFSGGSGLPSPVSCHHQGKKCHCEPSYEFGDAMRVTWDWPADDYSVDEFVVHYTLTDSMFPEDDRLVITDEPFADLPNLRSNTTYRIMIEPRNKMGGVKGSWFNCTTPILGQIPAPTGVMYEELNATAVRVSWNPIYPNPHWSTPVGYVIQVQLSSTSVASVKDIFVDGISATSHVIALQPNILYTFQVAARSSTGDLGQRSSPYLFVPSHLSKKPDGTDIKRPKIFLKSSREGILIGIVLVVGLLTLCFGGICAHLRLKRRKLEMGMNANTANNGGIDTLRNNSTNYEMEALITQQRSEVANAVEGSSTRNALNDRVMQPQLNSLNSLSNEIETLCLDTKGGEQGALPSGQDKYLKLLNDKKQLQRFKECCLLGGLSEESSVKSHISCRKKTRNANRRNEPFAFMTKRSNYKLLDSKWMRTACSTSDPWTGSLPSKKRIMELDSAPTKVKTCYLMTGRMSVSSFEIGIMMPRFLSKLAALSDVTRRNTTSYMEPLDQVTSYTSIICPRSASVQSLDQHNCFVKQRNDSVKTSAPITTNMHYMNYPCNTPSSQSLTWYDAGSIENDATMRLPRDASKLYGNNNKGPGTFCCSMPNLTDSGIVYDEMHFPRPPPLSPPPVDEKHLESCHQIILPTYSTNFMYIHVRCVCVFVYVFTPVRRFVFMYMWFMYYVGTVDLSILDRGAEYKISSGYQS</sequence>
<dbReference type="InterPro" id="IPR003961">
    <property type="entry name" value="FN3_dom"/>
</dbReference>
<organism evidence="4 5">
    <name type="scientific">Setaria digitata</name>
    <dbReference type="NCBI Taxonomy" id="48799"/>
    <lineage>
        <taxon>Eukaryota</taxon>
        <taxon>Metazoa</taxon>
        <taxon>Ecdysozoa</taxon>
        <taxon>Nematoda</taxon>
        <taxon>Chromadorea</taxon>
        <taxon>Rhabditida</taxon>
        <taxon>Spirurina</taxon>
        <taxon>Spiruromorpha</taxon>
        <taxon>Filarioidea</taxon>
        <taxon>Setariidae</taxon>
        <taxon>Setaria</taxon>
    </lineage>
</organism>
<feature type="domain" description="Fibronectin type-III" evidence="3">
    <location>
        <begin position="498"/>
        <end position="596"/>
    </location>
</feature>
<keyword evidence="2" id="KW-0812">Transmembrane</keyword>
<keyword evidence="4" id="KW-1185">Reference proteome</keyword>
<keyword evidence="1" id="KW-0677">Repeat</keyword>
<dbReference type="InterPro" id="IPR036179">
    <property type="entry name" value="Ig-like_dom_sf"/>
</dbReference>
<reference evidence="5" key="1">
    <citation type="submission" date="2022-11" db="UniProtKB">
        <authorList>
            <consortium name="WormBaseParasite"/>
        </authorList>
    </citation>
    <scope>IDENTIFICATION</scope>
</reference>
<dbReference type="WBParaSite" id="sdigi.contig476.g8556.t1">
    <property type="protein sequence ID" value="sdigi.contig476.g8556.t1"/>
    <property type="gene ID" value="sdigi.contig476.g8556"/>
</dbReference>
<dbReference type="AlphaFoldDB" id="A0A915Q231"/>
<dbReference type="PANTHER" id="PTHR13817:SF166">
    <property type="entry name" value="NEURONAL IGCAM-RELATED"/>
    <property type="match status" value="1"/>
</dbReference>
<dbReference type="SUPFAM" id="SSF49265">
    <property type="entry name" value="Fibronectin type III"/>
    <property type="match status" value="2"/>
</dbReference>
<protein>
    <submittedName>
        <fullName evidence="5">Fibronectin type-III domain-containing protein</fullName>
    </submittedName>
</protein>
<keyword evidence="2" id="KW-0472">Membrane</keyword>
<keyword evidence="2" id="KW-1133">Transmembrane helix</keyword>
<dbReference type="PROSITE" id="PS50853">
    <property type="entry name" value="FN3"/>
    <property type="match status" value="2"/>
</dbReference>
<accession>A0A915Q231</accession>
<dbReference type="Gene3D" id="2.60.40.10">
    <property type="entry name" value="Immunoglobulins"/>
    <property type="match status" value="4"/>
</dbReference>
<dbReference type="SUPFAM" id="SSF48726">
    <property type="entry name" value="Immunoglobulin"/>
    <property type="match status" value="1"/>
</dbReference>
<name>A0A915Q231_9BILA</name>
<dbReference type="Pfam" id="PF00041">
    <property type="entry name" value="fn3"/>
    <property type="match status" value="2"/>
</dbReference>
<dbReference type="InterPro" id="IPR036116">
    <property type="entry name" value="FN3_sf"/>
</dbReference>
<dbReference type="InterPro" id="IPR013783">
    <property type="entry name" value="Ig-like_fold"/>
</dbReference>
<evidence type="ECO:0000259" key="3">
    <source>
        <dbReference type="PROSITE" id="PS50853"/>
    </source>
</evidence>
<dbReference type="PANTHER" id="PTHR13817">
    <property type="entry name" value="TITIN"/>
    <property type="match status" value="1"/>
</dbReference>
<evidence type="ECO:0000313" key="4">
    <source>
        <dbReference type="Proteomes" id="UP000887581"/>
    </source>
</evidence>
<feature type="transmembrane region" description="Helical" evidence="2">
    <location>
        <begin position="618"/>
        <end position="642"/>
    </location>
</feature>
<evidence type="ECO:0000256" key="1">
    <source>
        <dbReference type="ARBA" id="ARBA00022737"/>
    </source>
</evidence>
<dbReference type="Proteomes" id="UP000887581">
    <property type="component" value="Unplaced"/>
</dbReference>
<feature type="domain" description="Fibronectin type-III" evidence="3">
    <location>
        <begin position="164"/>
        <end position="261"/>
    </location>
</feature>
<dbReference type="SMART" id="SM00060">
    <property type="entry name" value="FN3"/>
    <property type="match status" value="3"/>
</dbReference>
<evidence type="ECO:0000256" key="2">
    <source>
        <dbReference type="SAM" id="Phobius"/>
    </source>
</evidence>
<dbReference type="InterPro" id="IPR050964">
    <property type="entry name" value="Striated_Muscle_Regulatory"/>
</dbReference>